<sequence>MTSARLTLLHEALGCPSMGTSPPSVSQPAHAEGAPLVVRSDVVRMPTSLEPHVQRSPVDTGWVGFTLGPLEECNDQAVVDGFVGGSDGSRFGRLRR</sequence>
<organism evidence="1 2">
    <name type="scientific">Candidatus Neomicrothrix parvicella RN1</name>
    <dbReference type="NCBI Taxonomy" id="1229780"/>
    <lineage>
        <taxon>Bacteria</taxon>
        <taxon>Bacillati</taxon>
        <taxon>Actinomycetota</taxon>
        <taxon>Acidimicrobiia</taxon>
        <taxon>Acidimicrobiales</taxon>
        <taxon>Microthrixaceae</taxon>
        <taxon>Candidatus Neomicrothrix</taxon>
    </lineage>
</organism>
<proteinExistence type="predicted"/>
<keyword evidence="2" id="KW-1185">Reference proteome</keyword>
<evidence type="ECO:0000313" key="1">
    <source>
        <dbReference type="EMBL" id="CCM63560.1"/>
    </source>
</evidence>
<gene>
    <name evidence="1" type="ORF">BN381_250053</name>
</gene>
<dbReference type="HOGENOM" id="CLU_2354561_0_0_11"/>
<dbReference type="Proteomes" id="UP000018291">
    <property type="component" value="Unassembled WGS sequence"/>
</dbReference>
<name>R4YYW0_9ACTN</name>
<comment type="caution">
    <text evidence="1">The sequence shown here is derived from an EMBL/GenBank/DDBJ whole genome shotgun (WGS) entry which is preliminary data.</text>
</comment>
<reference evidence="1 2" key="1">
    <citation type="journal article" date="2013" name="ISME J.">
        <title>Metabolic model for the filamentous 'Candidatus Microthrix parvicella' based on genomic and metagenomic analyses.</title>
        <authorList>
            <person name="Jon McIlroy S."/>
            <person name="Kristiansen R."/>
            <person name="Albertsen M."/>
            <person name="Michael Karst S."/>
            <person name="Rossetti S."/>
            <person name="Lund Nielsen J."/>
            <person name="Tandoi V."/>
            <person name="James Seviour R."/>
            <person name="Nielsen P.H."/>
        </authorList>
    </citation>
    <scope>NUCLEOTIDE SEQUENCE [LARGE SCALE GENOMIC DNA]</scope>
    <source>
        <strain evidence="1 2">RN1</strain>
    </source>
</reference>
<dbReference type="AlphaFoldDB" id="R4YYW0"/>
<accession>R4YYW0</accession>
<dbReference type="EMBL" id="CANL01000018">
    <property type="protein sequence ID" value="CCM63560.1"/>
    <property type="molecule type" value="Genomic_DNA"/>
</dbReference>
<evidence type="ECO:0000313" key="2">
    <source>
        <dbReference type="Proteomes" id="UP000018291"/>
    </source>
</evidence>
<protein>
    <submittedName>
        <fullName evidence="1">Uncharacterized protein</fullName>
    </submittedName>
</protein>